<proteinExistence type="predicted"/>
<keyword evidence="2" id="KW-1185">Reference proteome</keyword>
<sequence length="76" mass="8783">MILCRIQRPSTGPSLDSANSAIGHLKWRAGGDEEYDDMDEDEIQHVDGESNNDNNVLKKDKRYDVEDEKMLINIWF</sequence>
<accession>A0AA36AG51</accession>
<dbReference type="AlphaFoldDB" id="A0AA36AG51"/>
<dbReference type="Proteomes" id="UP001162480">
    <property type="component" value="Chromosome 1"/>
</dbReference>
<protein>
    <submittedName>
        <fullName evidence="1">Uncharacterized protein</fullName>
    </submittedName>
</protein>
<gene>
    <name evidence="1" type="ORF">OCTVUL_1B000910</name>
</gene>
<evidence type="ECO:0000313" key="2">
    <source>
        <dbReference type="Proteomes" id="UP001162480"/>
    </source>
</evidence>
<name>A0AA36AG51_OCTVU</name>
<dbReference type="EMBL" id="OX597814">
    <property type="protein sequence ID" value="CAI9714883.1"/>
    <property type="molecule type" value="Genomic_DNA"/>
</dbReference>
<evidence type="ECO:0000313" key="1">
    <source>
        <dbReference type="EMBL" id="CAI9714883.1"/>
    </source>
</evidence>
<organism evidence="1 2">
    <name type="scientific">Octopus vulgaris</name>
    <name type="common">Common octopus</name>
    <dbReference type="NCBI Taxonomy" id="6645"/>
    <lineage>
        <taxon>Eukaryota</taxon>
        <taxon>Metazoa</taxon>
        <taxon>Spiralia</taxon>
        <taxon>Lophotrochozoa</taxon>
        <taxon>Mollusca</taxon>
        <taxon>Cephalopoda</taxon>
        <taxon>Coleoidea</taxon>
        <taxon>Octopodiformes</taxon>
        <taxon>Octopoda</taxon>
        <taxon>Incirrata</taxon>
        <taxon>Octopodidae</taxon>
        <taxon>Octopus</taxon>
    </lineage>
</organism>
<reference evidence="1" key="1">
    <citation type="submission" date="2023-08" db="EMBL/GenBank/DDBJ databases">
        <authorList>
            <person name="Alioto T."/>
            <person name="Alioto T."/>
            <person name="Gomez Garrido J."/>
        </authorList>
    </citation>
    <scope>NUCLEOTIDE SEQUENCE</scope>
</reference>